<evidence type="ECO:0000256" key="3">
    <source>
        <dbReference type="ARBA" id="ARBA00022857"/>
    </source>
</evidence>
<evidence type="ECO:0000256" key="4">
    <source>
        <dbReference type="ARBA" id="ARBA00023027"/>
    </source>
</evidence>
<dbReference type="HAMAP" id="MF_01965">
    <property type="entry name" value="NADHX_dehydratase"/>
    <property type="match status" value="1"/>
</dbReference>
<evidence type="ECO:0000256" key="1">
    <source>
        <dbReference type="ARBA" id="ARBA00022741"/>
    </source>
</evidence>
<keyword evidence="5 6" id="KW-0456">Lyase</keyword>
<feature type="compositionally biased region" description="Basic and acidic residues" evidence="7">
    <location>
        <begin position="10"/>
        <end position="20"/>
    </location>
</feature>
<dbReference type="SUPFAM" id="SSF53613">
    <property type="entry name" value="Ribokinase-like"/>
    <property type="match status" value="1"/>
</dbReference>
<dbReference type="NCBIfam" id="TIGR00196">
    <property type="entry name" value="yjeF_cterm"/>
    <property type="match status" value="1"/>
</dbReference>
<dbReference type="InterPro" id="IPR029056">
    <property type="entry name" value="Ribokinase-like"/>
</dbReference>
<keyword evidence="10" id="KW-1185">Reference proteome</keyword>
<comment type="function">
    <text evidence="6">Catalyzes the dehydration of the S-form of NAD(P)HX at the expense of ADP, which is converted to AMP. Together with NAD(P)HX epimerase, which catalyzes the epimerization of the S- and R-forms, the enzyme allows the repair of both epimers of NAD(P)HX, a damaged form of NAD(P)H that is a result of enzymatic or heat-dependent hydration.</text>
</comment>
<dbReference type="GO" id="GO:0046496">
    <property type="term" value="P:nicotinamide nucleotide metabolic process"/>
    <property type="evidence" value="ECO:0007669"/>
    <property type="project" value="UniProtKB-UniRule"/>
</dbReference>
<comment type="cofactor">
    <cofactor evidence="6">
        <name>Mg(2+)</name>
        <dbReference type="ChEBI" id="CHEBI:18420"/>
    </cofactor>
</comment>
<dbReference type="GO" id="GO:0005524">
    <property type="term" value="F:ATP binding"/>
    <property type="evidence" value="ECO:0007669"/>
    <property type="project" value="UniProtKB-KW"/>
</dbReference>
<proteinExistence type="inferred from homology"/>
<dbReference type="GO" id="GO:0052855">
    <property type="term" value="F:ADP-dependent NAD(P)H-hydrate dehydratase activity"/>
    <property type="evidence" value="ECO:0007669"/>
    <property type="project" value="UniProtKB-UniRule"/>
</dbReference>
<comment type="subunit">
    <text evidence="6">Homotetramer.</text>
</comment>
<evidence type="ECO:0000256" key="5">
    <source>
        <dbReference type="ARBA" id="ARBA00023239"/>
    </source>
</evidence>
<dbReference type="Gene3D" id="3.40.1190.20">
    <property type="match status" value="1"/>
</dbReference>
<evidence type="ECO:0000256" key="2">
    <source>
        <dbReference type="ARBA" id="ARBA00022840"/>
    </source>
</evidence>
<dbReference type="PANTHER" id="PTHR12592">
    <property type="entry name" value="ATP-DEPENDENT (S)-NAD(P)H-HYDRATE DEHYDRATASE FAMILY MEMBER"/>
    <property type="match status" value="1"/>
</dbReference>
<feature type="domain" description="YjeF C-terminal" evidence="8">
    <location>
        <begin position="34"/>
        <end position="301"/>
    </location>
</feature>
<gene>
    <name evidence="6" type="primary">nnrD</name>
    <name evidence="9" type="ORF">C5O18_01215</name>
</gene>
<sequence>MARILPSLADVHHDPTHESGARMTDPVFIDDEMHQQLARQWLAPRARDANKGDFGPLLVIGGAPGYSGAALLAAETALRAGAGATLVGCAPETASVLWLHRPELMARAVRTRADLLPLLARARVVVAGPGLGREDWAAQLWPTIAEAGRVQVLDADGLGWLADNPQQHPARVLTPHPGEAARLLGGSVAAVQVAREAAVRELQARHGGVVILKGAGSLVCDGERLWQCPAGNPGMATPGMGDVLSGLVGALLAQGLPLFEAAALAVSLHARAGDLVAAAAGERGLLASELWPALRRLLNPEPI</sequence>
<dbReference type="PANTHER" id="PTHR12592:SF0">
    <property type="entry name" value="ATP-DEPENDENT (S)-NAD(P)H-HYDRATE DEHYDRATASE"/>
    <property type="match status" value="1"/>
</dbReference>
<dbReference type="AlphaFoldDB" id="A0A2P6AUY1"/>
<accession>A0A2P6AUY1</accession>
<feature type="region of interest" description="Disordered" evidence="7">
    <location>
        <begin position="1"/>
        <end position="20"/>
    </location>
</feature>
<feature type="binding site" evidence="6">
    <location>
        <position position="176"/>
    </location>
    <ligand>
        <name>(6S)-NADPHX</name>
        <dbReference type="ChEBI" id="CHEBI:64076"/>
    </ligand>
</feature>
<evidence type="ECO:0000313" key="10">
    <source>
        <dbReference type="Proteomes" id="UP000243900"/>
    </source>
</evidence>
<feature type="binding site" evidence="6">
    <location>
        <begin position="213"/>
        <end position="217"/>
    </location>
    <ligand>
        <name>AMP</name>
        <dbReference type="ChEBI" id="CHEBI:456215"/>
    </ligand>
</feature>
<dbReference type="PROSITE" id="PS51383">
    <property type="entry name" value="YJEF_C_3"/>
    <property type="match status" value="1"/>
</dbReference>
<evidence type="ECO:0000256" key="7">
    <source>
        <dbReference type="SAM" id="MobiDB-lite"/>
    </source>
</evidence>
<evidence type="ECO:0000259" key="8">
    <source>
        <dbReference type="PROSITE" id="PS51383"/>
    </source>
</evidence>
<reference evidence="10" key="1">
    <citation type="submission" date="2018-02" db="EMBL/GenBank/DDBJ databases">
        <title>Genome sequencing of Solimonas sp. HR-BB.</title>
        <authorList>
            <person name="Lee Y."/>
            <person name="Jeon C.O."/>
        </authorList>
    </citation>
    <scope>NUCLEOTIDE SEQUENCE [LARGE SCALE GENOMIC DNA]</scope>
    <source>
        <strain evidence="10">HR-E</strain>
    </source>
</reference>
<organism evidence="9 10">
    <name type="scientific">Amnimonas aquatica</name>
    <dbReference type="NCBI Taxonomy" id="2094561"/>
    <lineage>
        <taxon>Bacteria</taxon>
        <taxon>Pseudomonadati</taxon>
        <taxon>Pseudomonadota</taxon>
        <taxon>Gammaproteobacteria</taxon>
        <taxon>Moraxellales</taxon>
        <taxon>Moraxellaceae</taxon>
        <taxon>Amnimonas</taxon>
    </lineage>
</organism>
<dbReference type="EMBL" id="PTQZ01000010">
    <property type="protein sequence ID" value="PQA51820.1"/>
    <property type="molecule type" value="Genomic_DNA"/>
</dbReference>
<comment type="caution">
    <text evidence="9">The sequence shown here is derived from an EMBL/GenBank/DDBJ whole genome shotgun (WGS) entry which is preliminary data.</text>
</comment>
<comment type="similarity">
    <text evidence="6">Belongs to the NnrD/CARKD family.</text>
</comment>
<keyword evidence="4 6" id="KW-0520">NAD</keyword>
<dbReference type="Pfam" id="PF01256">
    <property type="entry name" value="Carb_kinase"/>
    <property type="match status" value="1"/>
</dbReference>
<evidence type="ECO:0000313" key="9">
    <source>
        <dbReference type="EMBL" id="PQA51820.1"/>
    </source>
</evidence>
<dbReference type="InterPro" id="IPR000631">
    <property type="entry name" value="CARKD"/>
</dbReference>
<keyword evidence="1 6" id="KW-0547">Nucleotide-binding</keyword>
<keyword evidence="3 6" id="KW-0521">NADP</keyword>
<comment type="catalytic activity">
    <reaction evidence="6">
        <text>(6S)-NADPHX + ADP = AMP + phosphate + NADPH + H(+)</text>
        <dbReference type="Rhea" id="RHEA:32235"/>
        <dbReference type="ChEBI" id="CHEBI:15378"/>
        <dbReference type="ChEBI" id="CHEBI:43474"/>
        <dbReference type="ChEBI" id="CHEBI:57783"/>
        <dbReference type="ChEBI" id="CHEBI:64076"/>
        <dbReference type="ChEBI" id="CHEBI:456215"/>
        <dbReference type="ChEBI" id="CHEBI:456216"/>
        <dbReference type="EC" id="4.2.1.136"/>
    </reaction>
</comment>
<feature type="binding site" evidence="6">
    <location>
        <position position="241"/>
    </location>
    <ligand>
        <name>AMP</name>
        <dbReference type="ChEBI" id="CHEBI:456215"/>
    </ligand>
</feature>
<dbReference type="GO" id="GO:0052856">
    <property type="term" value="F:NAD(P)HX epimerase activity"/>
    <property type="evidence" value="ECO:0007669"/>
    <property type="project" value="TreeGrafter"/>
</dbReference>
<dbReference type="Proteomes" id="UP000243900">
    <property type="component" value="Unassembled WGS sequence"/>
</dbReference>
<dbReference type="OrthoDB" id="9806925at2"/>
<feature type="binding site" evidence="6">
    <location>
        <position position="242"/>
    </location>
    <ligand>
        <name>(6S)-NADPHX</name>
        <dbReference type="ChEBI" id="CHEBI:64076"/>
    </ligand>
</feature>
<dbReference type="EC" id="4.2.1.136" evidence="6"/>
<feature type="binding site" evidence="6">
    <location>
        <position position="130"/>
    </location>
    <ligand>
        <name>(6S)-NADPHX</name>
        <dbReference type="ChEBI" id="CHEBI:64076"/>
    </ligand>
</feature>
<keyword evidence="2 6" id="KW-0067">ATP-binding</keyword>
<evidence type="ECO:0000256" key="6">
    <source>
        <dbReference type="HAMAP-Rule" id="MF_01965"/>
    </source>
</evidence>
<protein>
    <recommendedName>
        <fullName evidence="6">ADP-dependent (S)-NAD(P)H-hydrate dehydratase</fullName>
        <ecNumber evidence="6">4.2.1.136</ecNumber>
    </recommendedName>
    <alternativeName>
        <fullName evidence="6">ADP-dependent NAD(P)HX dehydratase</fullName>
    </alternativeName>
</protein>
<dbReference type="RefSeq" id="WP_105191062.1">
    <property type="nucleotide sequence ID" value="NZ_PTQZ01000010.1"/>
</dbReference>
<name>A0A2P6AUY1_9GAMM</name>
<dbReference type="CDD" id="cd01171">
    <property type="entry name" value="YXKO-related"/>
    <property type="match status" value="1"/>
</dbReference>
<feature type="binding site" evidence="6">
    <location>
        <position position="69"/>
    </location>
    <ligand>
        <name>(6S)-NADPHX</name>
        <dbReference type="ChEBI" id="CHEBI:64076"/>
    </ligand>
</feature>
<dbReference type="GO" id="GO:0110051">
    <property type="term" value="P:metabolite repair"/>
    <property type="evidence" value="ECO:0007669"/>
    <property type="project" value="TreeGrafter"/>
</dbReference>
<comment type="catalytic activity">
    <reaction evidence="6">
        <text>(6S)-NADHX + ADP = AMP + phosphate + NADH + H(+)</text>
        <dbReference type="Rhea" id="RHEA:32223"/>
        <dbReference type="ChEBI" id="CHEBI:15378"/>
        <dbReference type="ChEBI" id="CHEBI:43474"/>
        <dbReference type="ChEBI" id="CHEBI:57945"/>
        <dbReference type="ChEBI" id="CHEBI:64074"/>
        <dbReference type="ChEBI" id="CHEBI:456215"/>
        <dbReference type="ChEBI" id="CHEBI:456216"/>
        <dbReference type="EC" id="4.2.1.136"/>
    </reaction>
</comment>